<dbReference type="Proteomes" id="UP001201273">
    <property type="component" value="Unassembled WGS sequence"/>
</dbReference>
<dbReference type="EMBL" id="JAIMJA010000015">
    <property type="protein sequence ID" value="MCE2596030.1"/>
    <property type="molecule type" value="Genomic_DNA"/>
</dbReference>
<dbReference type="RefSeq" id="WP_233053693.1">
    <property type="nucleotide sequence ID" value="NZ_JAIMJA010000015.1"/>
</dbReference>
<keyword evidence="4" id="KW-1185">Reference proteome</keyword>
<proteinExistence type="predicted"/>
<protein>
    <recommendedName>
        <fullName evidence="5">MSHA biogenesis protein MshI</fullName>
    </recommendedName>
</protein>
<sequence length="200" mass="22384">MKTRINLYTQEFVPQRVWLSLPQMVSVWALILLAILLTSMWLNHRQQEMQMLARQSSAELAQQQSQLSALQAQLARHKSSPKLQKLLQQQQAELSVKQKLLAAVGRNETFKNAGFAGVLTDLAKVNDQDIRVTDIKVEDGQISLGGITYSNSAVPRWVGSFKGTQTLAGQEFALLKVVRNEQQEMIFELVAAAKKPEVSP</sequence>
<organism evidence="3 4">
    <name type="scientific">Motilimonas cestriensis</name>
    <dbReference type="NCBI Taxonomy" id="2742685"/>
    <lineage>
        <taxon>Bacteria</taxon>
        <taxon>Pseudomonadati</taxon>
        <taxon>Pseudomonadota</taxon>
        <taxon>Gammaproteobacteria</taxon>
        <taxon>Alteromonadales</taxon>
        <taxon>Alteromonadales genera incertae sedis</taxon>
        <taxon>Motilimonas</taxon>
    </lineage>
</organism>
<evidence type="ECO:0000313" key="4">
    <source>
        <dbReference type="Proteomes" id="UP001201273"/>
    </source>
</evidence>
<name>A0ABS8WFA7_9GAMM</name>
<evidence type="ECO:0000256" key="2">
    <source>
        <dbReference type="SAM" id="Phobius"/>
    </source>
</evidence>
<keyword evidence="2" id="KW-0812">Transmembrane</keyword>
<keyword evidence="2" id="KW-0472">Membrane</keyword>
<accession>A0ABS8WFA7</accession>
<comment type="caution">
    <text evidence="3">The sequence shown here is derived from an EMBL/GenBank/DDBJ whole genome shotgun (WGS) entry which is preliminary data.</text>
</comment>
<keyword evidence="2" id="KW-1133">Transmembrane helix</keyword>
<evidence type="ECO:0000256" key="1">
    <source>
        <dbReference type="SAM" id="Coils"/>
    </source>
</evidence>
<keyword evidence="1" id="KW-0175">Coiled coil</keyword>
<evidence type="ECO:0008006" key="5">
    <source>
        <dbReference type="Google" id="ProtNLM"/>
    </source>
</evidence>
<feature type="transmembrane region" description="Helical" evidence="2">
    <location>
        <begin position="20"/>
        <end position="42"/>
    </location>
</feature>
<dbReference type="Pfam" id="PF05137">
    <property type="entry name" value="PilN"/>
    <property type="match status" value="1"/>
</dbReference>
<dbReference type="InterPro" id="IPR007813">
    <property type="entry name" value="PilN"/>
</dbReference>
<feature type="coiled-coil region" evidence="1">
    <location>
        <begin position="53"/>
        <end position="80"/>
    </location>
</feature>
<evidence type="ECO:0000313" key="3">
    <source>
        <dbReference type="EMBL" id="MCE2596030.1"/>
    </source>
</evidence>
<reference evidence="3 4" key="1">
    <citation type="journal article" date="2022" name="Environ. Microbiol. Rep.">
        <title>Eco-phylogenetic analyses reveal divergent evolution of vitamin B12 metabolism in the marine bacterial family 'Psychromonadaceae'.</title>
        <authorList>
            <person name="Jin X."/>
            <person name="Yang Y."/>
            <person name="Cao H."/>
            <person name="Gao B."/>
            <person name="Zhao Z."/>
        </authorList>
    </citation>
    <scope>NUCLEOTIDE SEQUENCE [LARGE SCALE GENOMIC DNA]</scope>
    <source>
        <strain evidence="3 4">MKS20</strain>
    </source>
</reference>
<gene>
    <name evidence="3" type="ORF">K6Y31_14550</name>
</gene>